<evidence type="ECO:0000313" key="1">
    <source>
        <dbReference type="EMBL" id="GME83606.1"/>
    </source>
</evidence>
<reference evidence="1" key="1">
    <citation type="submission" date="2023-04" db="EMBL/GenBank/DDBJ databases">
        <title>Ambrosiozyma monospora NBRC 10751.</title>
        <authorList>
            <person name="Ichikawa N."/>
            <person name="Sato H."/>
            <person name="Tonouchi N."/>
        </authorList>
    </citation>
    <scope>NUCLEOTIDE SEQUENCE</scope>
    <source>
        <strain evidence="1">NBRC 10751</strain>
    </source>
</reference>
<gene>
    <name evidence="1" type="ORF">Amon02_000628200</name>
</gene>
<organism evidence="1 2">
    <name type="scientific">Ambrosiozyma monospora</name>
    <name type="common">Yeast</name>
    <name type="synonym">Endomycopsis monosporus</name>
    <dbReference type="NCBI Taxonomy" id="43982"/>
    <lineage>
        <taxon>Eukaryota</taxon>
        <taxon>Fungi</taxon>
        <taxon>Dikarya</taxon>
        <taxon>Ascomycota</taxon>
        <taxon>Saccharomycotina</taxon>
        <taxon>Pichiomycetes</taxon>
        <taxon>Pichiales</taxon>
        <taxon>Pichiaceae</taxon>
        <taxon>Ambrosiozyma</taxon>
    </lineage>
</organism>
<keyword evidence="2" id="KW-1185">Reference proteome</keyword>
<sequence>MENIYLGTNAQSFQFDTSEHTIRADYEDPNQYNEYFTGTSDGYIRLLALPEGLSIFPFTEPDHGKEYLIWAMGPDGFYACANVHNLRSPDNTYELVHYPSGDKRIEDDGCVPCKVYKEHR</sequence>
<comment type="caution">
    <text evidence="1">The sequence shown here is derived from an EMBL/GenBank/DDBJ whole genome shotgun (WGS) entry which is preliminary data.</text>
</comment>
<dbReference type="Proteomes" id="UP001165064">
    <property type="component" value="Unassembled WGS sequence"/>
</dbReference>
<proteinExistence type="predicted"/>
<dbReference type="EMBL" id="BSXS01004862">
    <property type="protein sequence ID" value="GME83606.1"/>
    <property type="molecule type" value="Genomic_DNA"/>
</dbReference>
<name>A0ACB5T962_AMBMO</name>
<accession>A0ACB5T962</accession>
<protein>
    <submittedName>
        <fullName evidence="1">Unnamed protein product</fullName>
    </submittedName>
</protein>
<evidence type="ECO:0000313" key="2">
    <source>
        <dbReference type="Proteomes" id="UP001165064"/>
    </source>
</evidence>